<dbReference type="EMBL" id="MK500421">
    <property type="protein sequence ID" value="QBK89427.1"/>
    <property type="molecule type" value="Genomic_DNA"/>
</dbReference>
<gene>
    <name evidence="2" type="ORF">LCMiAC02_05220</name>
</gene>
<proteinExistence type="predicted"/>
<name>A0A4P6VMN9_9VIRU</name>
<evidence type="ECO:0000313" key="2">
    <source>
        <dbReference type="EMBL" id="QBK89427.1"/>
    </source>
</evidence>
<feature type="region of interest" description="Disordered" evidence="1">
    <location>
        <begin position="68"/>
        <end position="93"/>
    </location>
</feature>
<evidence type="ECO:0000256" key="1">
    <source>
        <dbReference type="SAM" id="MobiDB-lite"/>
    </source>
</evidence>
<sequence>MEHSMSVNEETAKQYFMSIDEILLEIAKQRSIDDMQCQIQRNYQEAGNITKDRNNRILEISHMLDELDKITNDEEEEEYENDKGEEEYENDED</sequence>
<feature type="compositionally biased region" description="Acidic residues" evidence="1">
    <location>
        <begin position="73"/>
        <end position="93"/>
    </location>
</feature>
<protein>
    <submittedName>
        <fullName evidence="2">Uncharacterized protein</fullName>
    </submittedName>
</protein>
<organism evidence="2">
    <name type="scientific">Mimivirus LCMiAC02</name>
    <dbReference type="NCBI Taxonomy" id="2506609"/>
    <lineage>
        <taxon>Viruses</taxon>
        <taxon>Varidnaviria</taxon>
        <taxon>Bamfordvirae</taxon>
        <taxon>Nucleocytoviricota</taxon>
        <taxon>Megaviricetes</taxon>
        <taxon>Imitervirales</taxon>
        <taxon>Mimiviridae</taxon>
        <taxon>Klosneuvirinae</taxon>
    </lineage>
</organism>
<accession>A0A4P6VMN9</accession>
<reference evidence="2" key="1">
    <citation type="journal article" date="2019" name="MBio">
        <title>Virus Genomes from Deep Sea Sediments Expand the Ocean Megavirome and Support Independent Origins of Viral Gigantism.</title>
        <authorList>
            <person name="Backstrom D."/>
            <person name="Yutin N."/>
            <person name="Jorgensen S.L."/>
            <person name="Dharamshi J."/>
            <person name="Homa F."/>
            <person name="Zaremba-Niedwiedzka K."/>
            <person name="Spang A."/>
            <person name="Wolf Y.I."/>
            <person name="Koonin E.V."/>
            <person name="Ettema T.J."/>
        </authorList>
    </citation>
    <scope>NUCLEOTIDE SEQUENCE</scope>
</reference>